<feature type="transmembrane region" description="Helical" evidence="2">
    <location>
        <begin position="130"/>
        <end position="148"/>
    </location>
</feature>
<keyword evidence="2" id="KW-1133">Transmembrane helix</keyword>
<feature type="transmembrane region" description="Helical" evidence="2">
    <location>
        <begin position="98"/>
        <end position="118"/>
    </location>
</feature>
<proteinExistence type="predicted"/>
<feature type="region of interest" description="Disordered" evidence="1">
    <location>
        <begin position="39"/>
        <end position="64"/>
    </location>
</feature>
<feature type="compositionally biased region" description="Basic and acidic residues" evidence="1">
    <location>
        <begin position="44"/>
        <end position="57"/>
    </location>
</feature>
<evidence type="ECO:0000313" key="4">
    <source>
        <dbReference type="Proteomes" id="UP000447355"/>
    </source>
</evidence>
<protein>
    <submittedName>
        <fullName evidence="3">Uncharacterized protein</fullName>
    </submittedName>
</protein>
<keyword evidence="2" id="KW-0472">Membrane</keyword>
<sequence length="159" mass="17852">MISPLPKLWLRSVYNGRGDSNQRIKAGNFYLDIPTGGTSLESHPSAEKPLTTEKSDTPEPLESKPYIYRPNDPFQSSIDRIEAAGSLSTTHKPWVKMAWLYIFVICPLIFMELFALALKFNANGGWQGFGLLHLIMLAYGLMSYSIWLNKTKGLPAKKS</sequence>
<dbReference type="Proteomes" id="UP000447355">
    <property type="component" value="Unassembled WGS sequence"/>
</dbReference>
<dbReference type="AlphaFoldDB" id="A0A845GXE1"/>
<organism evidence="3 4">
    <name type="scientific">Duganella vulcania</name>
    <dbReference type="NCBI Taxonomy" id="2692166"/>
    <lineage>
        <taxon>Bacteria</taxon>
        <taxon>Pseudomonadati</taxon>
        <taxon>Pseudomonadota</taxon>
        <taxon>Betaproteobacteria</taxon>
        <taxon>Burkholderiales</taxon>
        <taxon>Oxalobacteraceae</taxon>
        <taxon>Telluria group</taxon>
        <taxon>Duganella</taxon>
    </lineage>
</organism>
<dbReference type="RefSeq" id="WP_161087542.1">
    <property type="nucleotide sequence ID" value="NZ_WWCX01000144.1"/>
</dbReference>
<gene>
    <name evidence="3" type="ORF">GTP90_33350</name>
</gene>
<evidence type="ECO:0000256" key="1">
    <source>
        <dbReference type="SAM" id="MobiDB-lite"/>
    </source>
</evidence>
<dbReference type="EMBL" id="WWCX01000144">
    <property type="protein sequence ID" value="MYM98741.1"/>
    <property type="molecule type" value="Genomic_DNA"/>
</dbReference>
<keyword evidence="2" id="KW-0812">Transmembrane</keyword>
<name>A0A845GXE1_9BURK</name>
<reference evidence="3" key="1">
    <citation type="submission" date="2019-12" db="EMBL/GenBank/DDBJ databases">
        <title>Novel species isolated from a subtropical stream in China.</title>
        <authorList>
            <person name="Lu H."/>
        </authorList>
    </citation>
    <scope>NUCLEOTIDE SEQUENCE [LARGE SCALE GENOMIC DNA]</scope>
    <source>
        <strain evidence="3">FT81W</strain>
    </source>
</reference>
<comment type="caution">
    <text evidence="3">The sequence shown here is derived from an EMBL/GenBank/DDBJ whole genome shotgun (WGS) entry which is preliminary data.</text>
</comment>
<evidence type="ECO:0000313" key="3">
    <source>
        <dbReference type="EMBL" id="MYM98741.1"/>
    </source>
</evidence>
<evidence type="ECO:0000256" key="2">
    <source>
        <dbReference type="SAM" id="Phobius"/>
    </source>
</evidence>
<accession>A0A845GXE1</accession>